<keyword evidence="4 5" id="KW-0694">RNA-binding</keyword>
<accession>A0A8F9TZJ2</accession>
<dbReference type="PRINTS" id="PR02008">
    <property type="entry name" value="RCMTFAMILY"/>
</dbReference>
<sequence>MSIAGSQRQILLALLARLQPHWHRDRNLPARLDPLLKGDRRFGSRDRRLYRELIYTALRLLPEVEPLLADNPDEAVRRLAWAAAETPATRNFRAAFATGETYAADPVRLLPGWFRAHCPAAFEPLQAAALATRAPLWLRLQTDDASAVIAEFAALGWTVESAPLLPSALRLGADVDVTKTAAYARGAIEVQDLGSQFLLQTVGIEPGGMWLDACAGAGGKTLQLARLLGPSGRVDATDVRSAALDELVVRVRRAGLANIRRVDAPAATYDGVLIDAPCSGSGTWRRAPHLKWSTTPDTIERARTVQLALLHQHAAHVRPGGRLIYTTCSLSHRENDDVVSEFLVSAPEFTAAPFARDFGGTPTATGLTILPATHDSDGFFVASLQRH</sequence>
<keyword evidence="1 5" id="KW-0489">Methyltransferase</keyword>
<dbReference type="KEGG" id="ole:K0B96_08510"/>
<dbReference type="GO" id="GO:0003723">
    <property type="term" value="F:RNA binding"/>
    <property type="evidence" value="ECO:0007669"/>
    <property type="project" value="UniProtKB-UniRule"/>
</dbReference>
<keyword evidence="8" id="KW-1185">Reference proteome</keyword>
<dbReference type="Pfam" id="PF01189">
    <property type="entry name" value="Methyltr_RsmB-F"/>
    <property type="match status" value="1"/>
</dbReference>
<evidence type="ECO:0000313" key="7">
    <source>
        <dbReference type="EMBL" id="QYM80628.1"/>
    </source>
</evidence>
<dbReference type="AlphaFoldDB" id="A0A8F9TZJ2"/>
<dbReference type="InterPro" id="IPR023267">
    <property type="entry name" value="RCMT"/>
</dbReference>
<evidence type="ECO:0000256" key="3">
    <source>
        <dbReference type="ARBA" id="ARBA00022691"/>
    </source>
</evidence>
<feature type="binding site" evidence="5">
    <location>
        <position position="275"/>
    </location>
    <ligand>
        <name>S-adenosyl-L-methionine</name>
        <dbReference type="ChEBI" id="CHEBI:59789"/>
    </ligand>
</feature>
<dbReference type="PROSITE" id="PS51686">
    <property type="entry name" value="SAM_MT_RSMB_NOP"/>
    <property type="match status" value="1"/>
</dbReference>
<feature type="active site" description="Nucleophile" evidence="5">
    <location>
        <position position="328"/>
    </location>
</feature>
<dbReference type="Gene3D" id="3.40.50.150">
    <property type="entry name" value="Vaccinia Virus protein VP39"/>
    <property type="match status" value="1"/>
</dbReference>
<dbReference type="GO" id="GO:0070475">
    <property type="term" value="P:rRNA base methylation"/>
    <property type="evidence" value="ECO:0007669"/>
    <property type="project" value="TreeGrafter"/>
</dbReference>
<dbReference type="RefSeq" id="WP_220166080.1">
    <property type="nucleotide sequence ID" value="NZ_CP080507.1"/>
</dbReference>
<dbReference type="GO" id="GO:0005829">
    <property type="term" value="C:cytosol"/>
    <property type="evidence" value="ECO:0007669"/>
    <property type="project" value="TreeGrafter"/>
</dbReference>
<evidence type="ECO:0000259" key="6">
    <source>
        <dbReference type="PROSITE" id="PS51686"/>
    </source>
</evidence>
<dbReference type="InterPro" id="IPR049560">
    <property type="entry name" value="MeTrfase_RsmB-F_NOP2_cat"/>
</dbReference>
<proteinExistence type="inferred from homology"/>
<dbReference type="PANTHER" id="PTHR22807">
    <property type="entry name" value="NOP2 YEAST -RELATED NOL1/NOP2/FMU SUN DOMAIN-CONTAINING"/>
    <property type="match status" value="1"/>
</dbReference>
<keyword evidence="3 5" id="KW-0949">S-adenosyl-L-methionine</keyword>
<evidence type="ECO:0000256" key="2">
    <source>
        <dbReference type="ARBA" id="ARBA00022679"/>
    </source>
</evidence>
<dbReference type="EMBL" id="CP080507">
    <property type="protein sequence ID" value="QYM80628.1"/>
    <property type="molecule type" value="Genomic_DNA"/>
</dbReference>
<evidence type="ECO:0000313" key="8">
    <source>
        <dbReference type="Proteomes" id="UP000825051"/>
    </source>
</evidence>
<comment type="similarity">
    <text evidence="5">Belongs to the class I-like SAM-binding methyltransferase superfamily. RsmB/NOP family.</text>
</comment>
<reference evidence="7" key="1">
    <citation type="submission" date="2021-08" db="EMBL/GenBank/DDBJ databases">
        <title>Genome of a novel bacterium of the phylum Verrucomicrobia, Oleiharenicola sp. KSB-15.</title>
        <authorList>
            <person name="Chung J.-H."/>
            <person name="Ahn J.-H."/>
            <person name="Yoon Y."/>
            <person name="Kim D.-Y."/>
            <person name="An S.-H."/>
            <person name="Park I."/>
            <person name="Yeon J."/>
        </authorList>
    </citation>
    <scope>NUCLEOTIDE SEQUENCE</scope>
    <source>
        <strain evidence="7">KSB-15</strain>
    </source>
</reference>
<organism evidence="7 8">
    <name type="scientific">Horticoccus luteus</name>
    <dbReference type="NCBI Taxonomy" id="2862869"/>
    <lineage>
        <taxon>Bacteria</taxon>
        <taxon>Pseudomonadati</taxon>
        <taxon>Verrucomicrobiota</taxon>
        <taxon>Opitutia</taxon>
        <taxon>Opitutales</taxon>
        <taxon>Opitutaceae</taxon>
        <taxon>Horticoccus</taxon>
    </lineage>
</organism>
<evidence type="ECO:0000256" key="5">
    <source>
        <dbReference type="PROSITE-ProRule" id="PRU01023"/>
    </source>
</evidence>
<protein>
    <submittedName>
        <fullName evidence="7">RsmB/NOP family class I SAM-dependent RNA methyltransferase</fullName>
    </submittedName>
</protein>
<evidence type="ECO:0000256" key="1">
    <source>
        <dbReference type="ARBA" id="ARBA00022603"/>
    </source>
</evidence>
<feature type="domain" description="SAM-dependent MTase RsmB/NOP-type" evidence="6">
    <location>
        <begin position="124"/>
        <end position="387"/>
    </location>
</feature>
<comment type="caution">
    <text evidence="5">Lacks conserved residue(s) required for the propagation of feature annotation.</text>
</comment>
<dbReference type="CDD" id="cd02440">
    <property type="entry name" value="AdoMet_MTases"/>
    <property type="match status" value="1"/>
</dbReference>
<feature type="binding site" evidence="5">
    <location>
        <position position="238"/>
    </location>
    <ligand>
        <name>S-adenosyl-L-methionine</name>
        <dbReference type="ChEBI" id="CHEBI:59789"/>
    </ligand>
</feature>
<dbReference type="InterPro" id="IPR001678">
    <property type="entry name" value="MeTrfase_RsmB-F_NOP2_dom"/>
</dbReference>
<dbReference type="PANTHER" id="PTHR22807:SF61">
    <property type="entry name" value="NOL1_NOP2_SUN FAMILY PROTEIN _ ANTITERMINATION NUSB DOMAIN-CONTAINING PROTEIN"/>
    <property type="match status" value="1"/>
</dbReference>
<feature type="binding site" evidence="5">
    <location>
        <position position="263"/>
    </location>
    <ligand>
        <name>S-adenosyl-L-methionine</name>
        <dbReference type="ChEBI" id="CHEBI:59789"/>
    </ligand>
</feature>
<keyword evidence="2 5" id="KW-0808">Transferase</keyword>
<dbReference type="InterPro" id="IPR029063">
    <property type="entry name" value="SAM-dependent_MTases_sf"/>
</dbReference>
<evidence type="ECO:0000256" key="4">
    <source>
        <dbReference type="ARBA" id="ARBA00022884"/>
    </source>
</evidence>
<dbReference type="GO" id="GO:0009383">
    <property type="term" value="F:rRNA (cytosine-C5-)-methyltransferase activity"/>
    <property type="evidence" value="ECO:0007669"/>
    <property type="project" value="TreeGrafter"/>
</dbReference>
<gene>
    <name evidence="7" type="ORF">K0B96_08510</name>
</gene>
<name>A0A8F9TZJ2_9BACT</name>
<dbReference type="SUPFAM" id="SSF53335">
    <property type="entry name" value="S-adenosyl-L-methionine-dependent methyltransferases"/>
    <property type="match status" value="1"/>
</dbReference>
<dbReference type="Proteomes" id="UP000825051">
    <property type="component" value="Chromosome"/>
</dbReference>